<feature type="region of interest" description="Disordered" evidence="1">
    <location>
        <begin position="409"/>
        <end position="446"/>
    </location>
</feature>
<dbReference type="WBParaSite" id="SRDH1_16760.4">
    <property type="protein sequence ID" value="SRDH1_16760.4"/>
    <property type="gene ID" value="SRDH1_16760"/>
</dbReference>
<accession>A0AA85EP44</accession>
<dbReference type="AlphaFoldDB" id="A0AA85EP44"/>
<name>A0AA85EP44_9TREM</name>
<keyword evidence="2" id="KW-1185">Reference proteome</keyword>
<evidence type="ECO:0000313" key="3">
    <source>
        <dbReference type="WBParaSite" id="SRDH1_16760.4"/>
    </source>
</evidence>
<organism evidence="2 3">
    <name type="scientific">Schistosoma rodhaini</name>
    <dbReference type="NCBI Taxonomy" id="6188"/>
    <lineage>
        <taxon>Eukaryota</taxon>
        <taxon>Metazoa</taxon>
        <taxon>Spiralia</taxon>
        <taxon>Lophotrochozoa</taxon>
        <taxon>Platyhelminthes</taxon>
        <taxon>Trematoda</taxon>
        <taxon>Digenea</taxon>
        <taxon>Strigeidida</taxon>
        <taxon>Schistosomatoidea</taxon>
        <taxon>Schistosomatidae</taxon>
        <taxon>Schistosoma</taxon>
    </lineage>
</organism>
<feature type="compositionally biased region" description="Basic and acidic residues" evidence="1">
    <location>
        <begin position="459"/>
        <end position="472"/>
    </location>
</feature>
<dbReference type="Proteomes" id="UP000050792">
    <property type="component" value="Unassembled WGS sequence"/>
</dbReference>
<feature type="compositionally biased region" description="Basic residues" evidence="1">
    <location>
        <begin position="413"/>
        <end position="428"/>
    </location>
</feature>
<sequence length="664" mass="76738">MFFASNRKFLAWFRHCWLSSNVFQNLVMHNERRSFRSNLDSNLADTIRVVACKQNQDLQITFANDYACSDKPRPAGSKIAYSASGSGLRDTNAHKMQRQAVISAHKGPQHNRNYGNDATFVATLMDSHAQVSYGHVNRRPSVNKSEFDYQNNRRPTHGMHSMIKDQEQYNRDLMTQYEINRALFLANPPPSVLASRIRGRGNNNSIPNDSCRIDIQKNSLNQPIVNVSRMDRSTVFRSTSDQQRNVFPSKSMKERGFYNLDSEHDSRDVLSKNSRGLTRHSRVHFQNSFRRGQGSRQYWGHDDRYEIHENTPGIRVQNSFHNGDFKSRHHSGDEYIDDLTPEDIAKYKLEINMDNFIVDRPILPDPILSVPLSKWQSDDLLLGSDSSKKFDKLTKFFNCRSFTNEFQKQPRSLNHHYQHQHRPHHHYYNHPNNRYHPPHHKQTQKNYSNAHYTQLYNSSRKEPVRPNNKIRDSYSSGYNTRQYQTNEENKTRCSTNNDKIPVSEMNINEDIQVGTDEPIQTNDPTEDSPYFELDFASGIFDVHIHERARSFLTLGIDDSELSQNDCYTNISELSTHGMHRSHSLPSLRDLERNNQLHSFEDCTTPTASLNTGGIEDLSTKIKAETISVETTNIKSENNVNVSSANVCGSDVAQECNNMEDENRR</sequence>
<evidence type="ECO:0000313" key="2">
    <source>
        <dbReference type="Proteomes" id="UP000050792"/>
    </source>
</evidence>
<reference evidence="3" key="2">
    <citation type="submission" date="2023-11" db="UniProtKB">
        <authorList>
            <consortium name="WormBaseParasite"/>
        </authorList>
    </citation>
    <scope>IDENTIFICATION</scope>
</reference>
<reference evidence="2" key="1">
    <citation type="submission" date="2022-06" db="EMBL/GenBank/DDBJ databases">
        <authorList>
            <person name="Berger JAMES D."/>
            <person name="Berger JAMES D."/>
        </authorList>
    </citation>
    <scope>NUCLEOTIDE SEQUENCE [LARGE SCALE GENOMIC DNA]</scope>
</reference>
<protein>
    <submittedName>
        <fullName evidence="3">Uncharacterized protein</fullName>
    </submittedName>
</protein>
<evidence type="ECO:0000256" key="1">
    <source>
        <dbReference type="SAM" id="MobiDB-lite"/>
    </source>
</evidence>
<proteinExistence type="predicted"/>
<feature type="region of interest" description="Disordered" evidence="1">
    <location>
        <begin position="457"/>
        <end position="476"/>
    </location>
</feature>